<dbReference type="Proteomes" id="UP001171751">
    <property type="component" value="Unassembled WGS sequence"/>
</dbReference>
<keyword evidence="2" id="KW-1185">Reference proteome</keyword>
<proteinExistence type="predicted"/>
<evidence type="ECO:0000313" key="1">
    <source>
        <dbReference type="EMBL" id="MDO5456811.1"/>
    </source>
</evidence>
<dbReference type="AlphaFoldDB" id="A0AA43RKS4"/>
<organism evidence="1 2">
    <name type="scientific">Atopococcus tabaci</name>
    <dbReference type="NCBI Taxonomy" id="269774"/>
    <lineage>
        <taxon>Bacteria</taxon>
        <taxon>Bacillati</taxon>
        <taxon>Bacillota</taxon>
        <taxon>Bacilli</taxon>
        <taxon>Lactobacillales</taxon>
        <taxon>Carnobacteriaceae</taxon>
        <taxon>Atopococcus</taxon>
    </lineage>
</organism>
<dbReference type="EMBL" id="JAUNQW010000001">
    <property type="protein sequence ID" value="MDO5456811.1"/>
    <property type="molecule type" value="Genomic_DNA"/>
</dbReference>
<sequence>MAKDRTERHAFSDFVTEKTFKNPALYQAWKDYESFVPRAVFSDAGAPSIYSDGMTVDEVHKRFKSQVPSEHFAFESREESLKYTYRSAERMPDSENHYVATIYFHFLERRLFYSEIRIQTDSDLEKNFISEKQKTEWIKNRADLEELEAVQPQTFGLAQMKMQGGMSYELFVPYVDDQGVEHAEFFMFLDNKIALGYSSTLAREFQSERNNLLRNLVAFDQHLRRAQKDTQLEDSITHLTHPFDSFITPQTMENPASRMAYQYYKTLYHNHPPADFNLKELDGRRIEEIQKYFSGPNDPVHMEAGEREDYLFYLFESEEINPSTEKKRQAELKLYFYDGVFTYADIFGLDSYFSENDLLSFNDMLKELPKGTHLEKFEAYEPITMGFAEFKYEDKNHRIILTPQIEASKMKIINYVFIDEVMEYAFATDYTDIKDSIRNAMTQIFMNLTKSEF</sequence>
<reference evidence="1" key="1">
    <citation type="submission" date="2023-07" db="EMBL/GenBank/DDBJ databases">
        <title>Between Cages and Wild: Unraveling the Impact of Captivity on Animal Microbiomes and Antimicrobial Resistance.</title>
        <authorList>
            <person name="Schmartz G.P."/>
            <person name="Rehner J."/>
            <person name="Schuff M.J."/>
            <person name="Becker S.L."/>
            <person name="Kravczyk M."/>
            <person name="Gurevich A."/>
            <person name="Francke R."/>
            <person name="Mueller R."/>
            <person name="Keller V."/>
            <person name="Keller A."/>
        </authorList>
    </citation>
    <scope>NUCLEOTIDE SEQUENCE</scope>
    <source>
        <strain evidence="1">S39M_St_73</strain>
    </source>
</reference>
<comment type="caution">
    <text evidence="1">The sequence shown here is derived from an EMBL/GenBank/DDBJ whole genome shotgun (WGS) entry which is preliminary data.</text>
</comment>
<name>A0AA43RKS4_9LACT</name>
<gene>
    <name evidence="1" type="ORF">Q4F26_00560</name>
</gene>
<evidence type="ECO:0000313" key="2">
    <source>
        <dbReference type="Proteomes" id="UP001171751"/>
    </source>
</evidence>
<protein>
    <submittedName>
        <fullName evidence="1">Uncharacterized protein</fullName>
    </submittedName>
</protein>
<accession>A0AA43RKS4</accession>